<name>A0A015I0T7_RHIIW</name>
<organism evidence="1 2">
    <name type="scientific">Rhizophagus irregularis (strain DAOM 197198w)</name>
    <name type="common">Glomus intraradices</name>
    <dbReference type="NCBI Taxonomy" id="1432141"/>
    <lineage>
        <taxon>Eukaryota</taxon>
        <taxon>Fungi</taxon>
        <taxon>Fungi incertae sedis</taxon>
        <taxon>Mucoromycota</taxon>
        <taxon>Glomeromycotina</taxon>
        <taxon>Glomeromycetes</taxon>
        <taxon>Glomerales</taxon>
        <taxon>Glomeraceae</taxon>
        <taxon>Rhizophagus</taxon>
    </lineage>
</organism>
<evidence type="ECO:0000313" key="1">
    <source>
        <dbReference type="EMBL" id="EXX50547.1"/>
    </source>
</evidence>
<gene>
    <name evidence="1" type="ORF">RirG_269740</name>
</gene>
<evidence type="ECO:0008006" key="3">
    <source>
        <dbReference type="Google" id="ProtNLM"/>
    </source>
</evidence>
<sequence>MSQLGSCRALLTTLNQEACDPFILKSSALLDYSPIEYEQHNLPISHITFMDDSTLIASSKREIEDRLSITAEFYTLNNTQANSAKYILLSSEQSSQTIMFDLFPSPLIPICSLTLKALALSKSFHFLGVWFCLLASSHFVHDQCSSMVKDMAILLSPKKLLAQHVAYLYNVVLLLRLEFRLQTTLFVESTINRMVSPMLSLIRQKAGFASVTPLSALFTLLSFSIQQAFGRFLSSHVASWQRIFSHPLYKTFANYMITYLQGFLDCDACPSTIDLEPWSHTFSLQTHSLFNSLLD</sequence>
<dbReference type="Proteomes" id="UP000022910">
    <property type="component" value="Unassembled WGS sequence"/>
</dbReference>
<protein>
    <recommendedName>
        <fullName evidence="3">Reverse transcriptase domain-containing protein</fullName>
    </recommendedName>
</protein>
<reference evidence="1 2" key="1">
    <citation type="submission" date="2014-02" db="EMBL/GenBank/DDBJ databases">
        <title>Single nucleus genome sequencing reveals high similarity among nuclei of an endomycorrhizal fungus.</title>
        <authorList>
            <person name="Lin K."/>
            <person name="Geurts R."/>
            <person name="Zhang Z."/>
            <person name="Limpens E."/>
            <person name="Saunders D.G."/>
            <person name="Mu D."/>
            <person name="Pang E."/>
            <person name="Cao H."/>
            <person name="Cha H."/>
            <person name="Lin T."/>
            <person name="Zhou Q."/>
            <person name="Shang Y."/>
            <person name="Li Y."/>
            <person name="Ivanov S."/>
            <person name="Sharma T."/>
            <person name="Velzen R.V."/>
            <person name="Ruijter N.D."/>
            <person name="Aanen D.K."/>
            <person name="Win J."/>
            <person name="Kamoun S."/>
            <person name="Bisseling T."/>
            <person name="Huang S."/>
        </authorList>
    </citation>
    <scope>NUCLEOTIDE SEQUENCE [LARGE SCALE GENOMIC DNA]</scope>
    <source>
        <strain evidence="2">DAOM197198w</strain>
    </source>
</reference>
<dbReference type="EMBL" id="JEMT01029903">
    <property type="protein sequence ID" value="EXX50547.1"/>
    <property type="molecule type" value="Genomic_DNA"/>
</dbReference>
<dbReference type="AlphaFoldDB" id="A0A015I0T7"/>
<accession>A0A015I0T7</accession>
<dbReference type="OrthoDB" id="2435398at2759"/>
<evidence type="ECO:0000313" key="2">
    <source>
        <dbReference type="Proteomes" id="UP000022910"/>
    </source>
</evidence>
<comment type="caution">
    <text evidence="1">The sequence shown here is derived from an EMBL/GenBank/DDBJ whole genome shotgun (WGS) entry which is preliminary data.</text>
</comment>
<proteinExistence type="predicted"/>
<keyword evidence="2" id="KW-1185">Reference proteome</keyword>
<dbReference type="HOGENOM" id="CLU_041323_0_0_1"/>